<evidence type="ECO:0000313" key="7">
    <source>
        <dbReference type="EMBL" id="KAJ9595690.1"/>
    </source>
</evidence>
<dbReference type="Pfam" id="PF03998">
    <property type="entry name" value="Utp11"/>
    <property type="match status" value="1"/>
</dbReference>
<organism evidence="7 8">
    <name type="scientific">Diploptera punctata</name>
    <name type="common">Pacific beetle cockroach</name>
    <dbReference type="NCBI Taxonomy" id="6984"/>
    <lineage>
        <taxon>Eukaryota</taxon>
        <taxon>Metazoa</taxon>
        <taxon>Ecdysozoa</taxon>
        <taxon>Arthropoda</taxon>
        <taxon>Hexapoda</taxon>
        <taxon>Insecta</taxon>
        <taxon>Pterygota</taxon>
        <taxon>Neoptera</taxon>
        <taxon>Polyneoptera</taxon>
        <taxon>Dictyoptera</taxon>
        <taxon>Blattodea</taxon>
        <taxon>Blaberoidea</taxon>
        <taxon>Blaberidae</taxon>
        <taxon>Diplopterinae</taxon>
        <taxon>Diploptera</taxon>
    </lineage>
</organism>
<evidence type="ECO:0000256" key="5">
    <source>
        <dbReference type="PIRNR" id="PIRNR015952"/>
    </source>
</evidence>
<comment type="similarity">
    <text evidence="2 5">Belongs to the UTP11 family.</text>
</comment>
<dbReference type="PANTHER" id="PTHR12838">
    <property type="entry name" value="U3 SMALL NUCLEOLAR RNA-ASSOCIATED PROTEIN 11"/>
    <property type="match status" value="1"/>
</dbReference>
<sequence>MSSWKKAAKTNQRTHRERHQPESRKHLGLLQKKKDYQVRAKDFHDKQRIIKLLKRRALNRNPDEFYFHMINSRVEDGEHFEIEKEDEHTPDQIRLMQSQDLKYVTTKRTIEARKINRLQSQLHMLDAANKVKNKHIFFVDSEKEIKNFDVAKRLDTHPALLDHRINRPRMSTLQNMSLPDVDDTVVDQLTSQRRKKYVELHKRIDREKELSIIQQKLEIKRHLQNKKETKPKRIKPGTKDAPPVYKWKYERKR</sequence>
<comment type="subunit">
    <text evidence="5">Component of the ribosomal small subunit (SSU) processome.</text>
</comment>
<feature type="region of interest" description="Disordered" evidence="6">
    <location>
        <begin position="1"/>
        <end position="26"/>
    </location>
</feature>
<gene>
    <name evidence="7" type="ORF">L9F63_013103</name>
</gene>
<name>A0AAD8EM19_DIPPU</name>
<reference evidence="7" key="2">
    <citation type="submission" date="2023-05" db="EMBL/GenBank/DDBJ databases">
        <authorList>
            <person name="Fouks B."/>
        </authorList>
    </citation>
    <scope>NUCLEOTIDE SEQUENCE</scope>
    <source>
        <strain evidence="7">Stay&amp;Tobe</strain>
        <tissue evidence="7">Testes</tissue>
    </source>
</reference>
<keyword evidence="8" id="KW-1185">Reference proteome</keyword>
<evidence type="ECO:0000256" key="4">
    <source>
        <dbReference type="ARBA" id="ARBA00023242"/>
    </source>
</evidence>
<evidence type="ECO:0000256" key="2">
    <source>
        <dbReference type="ARBA" id="ARBA00008105"/>
    </source>
</evidence>
<comment type="caution">
    <text evidence="7">The sequence shown here is derived from an EMBL/GenBank/DDBJ whole genome shotgun (WGS) entry which is preliminary data.</text>
</comment>
<dbReference type="PIRSF" id="PIRSF015952">
    <property type="entry name" value="U3snoRNP11"/>
    <property type="match status" value="1"/>
</dbReference>
<dbReference type="Proteomes" id="UP001233999">
    <property type="component" value="Unassembled WGS sequence"/>
</dbReference>
<dbReference type="EMBL" id="JASPKZ010002319">
    <property type="protein sequence ID" value="KAJ9595690.1"/>
    <property type="molecule type" value="Genomic_DNA"/>
</dbReference>
<reference evidence="7" key="1">
    <citation type="journal article" date="2023" name="IScience">
        <title>Live-bearing cockroach genome reveals convergent evolutionary mechanisms linked to viviparity in insects and beyond.</title>
        <authorList>
            <person name="Fouks B."/>
            <person name="Harrison M.C."/>
            <person name="Mikhailova A.A."/>
            <person name="Marchal E."/>
            <person name="English S."/>
            <person name="Carruthers M."/>
            <person name="Jennings E.C."/>
            <person name="Chiamaka E.L."/>
            <person name="Frigard R.A."/>
            <person name="Pippel M."/>
            <person name="Attardo G.M."/>
            <person name="Benoit J.B."/>
            <person name="Bornberg-Bauer E."/>
            <person name="Tobe S.S."/>
        </authorList>
    </citation>
    <scope>NUCLEOTIDE SEQUENCE</scope>
    <source>
        <strain evidence="7">Stay&amp;Tobe</strain>
    </source>
</reference>
<evidence type="ECO:0000256" key="6">
    <source>
        <dbReference type="SAM" id="MobiDB-lite"/>
    </source>
</evidence>
<evidence type="ECO:0000256" key="3">
    <source>
        <dbReference type="ARBA" id="ARBA00022552"/>
    </source>
</evidence>
<keyword evidence="4 5" id="KW-0539">Nucleus</keyword>
<proteinExistence type="inferred from homology"/>
<dbReference type="InterPro" id="IPR007144">
    <property type="entry name" value="SSU_processome_Utp11"/>
</dbReference>
<comment type="function">
    <text evidence="5">Involved in nucleolar processing of pre-18S ribosomal RNA.</text>
</comment>
<feature type="compositionally biased region" description="Basic residues" evidence="6">
    <location>
        <begin position="1"/>
        <end position="18"/>
    </location>
</feature>
<accession>A0AAD8EM19</accession>
<feature type="region of interest" description="Disordered" evidence="6">
    <location>
        <begin position="222"/>
        <end position="253"/>
    </location>
</feature>
<keyword evidence="3 5" id="KW-0698">rRNA processing</keyword>
<protein>
    <recommendedName>
        <fullName evidence="5">U3 small nucleolar RNA-associated protein 11</fullName>
        <shortName evidence="5">U3 snoRNA-associated protein 11</shortName>
    </recommendedName>
</protein>
<dbReference type="GO" id="GO:0006364">
    <property type="term" value="P:rRNA processing"/>
    <property type="evidence" value="ECO:0007669"/>
    <property type="project" value="UniProtKB-UniRule"/>
</dbReference>
<comment type="subcellular location">
    <subcellularLocation>
        <location evidence="1 5">Nucleus</location>
        <location evidence="1 5">Nucleolus</location>
    </subcellularLocation>
</comment>
<evidence type="ECO:0000256" key="1">
    <source>
        <dbReference type="ARBA" id="ARBA00004604"/>
    </source>
</evidence>
<evidence type="ECO:0000313" key="8">
    <source>
        <dbReference type="Proteomes" id="UP001233999"/>
    </source>
</evidence>
<dbReference type="PANTHER" id="PTHR12838:SF0">
    <property type="entry name" value="U3 SMALL NUCLEOLAR RNA-ASSOCIATED PROTEIN 11-RELATED"/>
    <property type="match status" value="1"/>
</dbReference>
<dbReference type="AlphaFoldDB" id="A0AAD8EM19"/>
<dbReference type="GO" id="GO:0032040">
    <property type="term" value="C:small-subunit processome"/>
    <property type="evidence" value="ECO:0007669"/>
    <property type="project" value="UniProtKB-UniRule"/>
</dbReference>